<name>A0A6P1T7U1_9RHOB</name>
<evidence type="ECO:0000313" key="3">
    <source>
        <dbReference type="Proteomes" id="UP000464495"/>
    </source>
</evidence>
<dbReference type="InterPro" id="IPR036390">
    <property type="entry name" value="WH_DNA-bd_sf"/>
</dbReference>
<dbReference type="InterPro" id="IPR000600">
    <property type="entry name" value="ROK"/>
</dbReference>
<dbReference type="PANTHER" id="PTHR18964">
    <property type="entry name" value="ROK (REPRESSOR, ORF, KINASE) FAMILY"/>
    <property type="match status" value="1"/>
</dbReference>
<dbReference type="Gene3D" id="3.30.420.40">
    <property type="match status" value="2"/>
</dbReference>
<keyword evidence="3" id="KW-1185">Reference proteome</keyword>
<evidence type="ECO:0000256" key="1">
    <source>
        <dbReference type="ARBA" id="ARBA00006479"/>
    </source>
</evidence>
<dbReference type="EMBL" id="CP046620">
    <property type="protein sequence ID" value="QHQ37379.1"/>
    <property type="molecule type" value="Genomic_DNA"/>
</dbReference>
<dbReference type="Pfam" id="PF00480">
    <property type="entry name" value="ROK"/>
    <property type="match status" value="1"/>
</dbReference>
<comment type="similarity">
    <text evidence="1">Belongs to the ROK (NagC/XylR) family.</text>
</comment>
<accession>A0A6P1T7U1</accession>
<dbReference type="Proteomes" id="UP000464495">
    <property type="component" value="Chromosome"/>
</dbReference>
<proteinExistence type="inferred from homology"/>
<dbReference type="SUPFAM" id="SSF46785">
    <property type="entry name" value="Winged helix' DNA-binding domain"/>
    <property type="match status" value="1"/>
</dbReference>
<dbReference type="InterPro" id="IPR043129">
    <property type="entry name" value="ATPase_NBD"/>
</dbReference>
<dbReference type="CDD" id="cd24073">
    <property type="entry name" value="ASKHA_ATPase_ROK_CYANR"/>
    <property type="match status" value="1"/>
</dbReference>
<dbReference type="AlphaFoldDB" id="A0A6P1T7U1"/>
<dbReference type="PROSITE" id="PS01125">
    <property type="entry name" value="ROK"/>
    <property type="match status" value="1"/>
</dbReference>
<dbReference type="SUPFAM" id="SSF53067">
    <property type="entry name" value="Actin-like ATPase domain"/>
    <property type="match status" value="1"/>
</dbReference>
<dbReference type="Gene3D" id="1.10.10.10">
    <property type="entry name" value="Winged helix-like DNA-binding domain superfamily/Winged helix DNA-binding domain"/>
    <property type="match status" value="1"/>
</dbReference>
<gene>
    <name evidence="2" type="ORF">GO499_10830</name>
</gene>
<protein>
    <submittedName>
        <fullName evidence="2">ROK family protein</fullName>
    </submittedName>
</protein>
<organism evidence="2 3">
    <name type="scientific">Algicella marina</name>
    <dbReference type="NCBI Taxonomy" id="2683284"/>
    <lineage>
        <taxon>Bacteria</taxon>
        <taxon>Pseudomonadati</taxon>
        <taxon>Pseudomonadota</taxon>
        <taxon>Alphaproteobacteria</taxon>
        <taxon>Rhodobacterales</taxon>
        <taxon>Paracoccaceae</taxon>
        <taxon>Algicella</taxon>
    </lineage>
</organism>
<dbReference type="PANTHER" id="PTHR18964:SF149">
    <property type="entry name" value="BIFUNCTIONAL UDP-N-ACETYLGLUCOSAMINE 2-EPIMERASE_N-ACETYLMANNOSAMINE KINASE"/>
    <property type="match status" value="1"/>
</dbReference>
<reference evidence="2 3" key="1">
    <citation type="submission" date="2019-12" db="EMBL/GenBank/DDBJ databases">
        <title>Complete genome sequence of Algicella marina strain 9Alg 56(T) isolated from the red alga Tichocarpus crinitus.</title>
        <authorList>
            <person name="Kim S.-G."/>
            <person name="Nedashkovskaya O.I."/>
        </authorList>
    </citation>
    <scope>NUCLEOTIDE SEQUENCE [LARGE SCALE GENOMIC DNA]</scope>
    <source>
        <strain evidence="2 3">9Alg 56</strain>
    </source>
</reference>
<sequence>MAAMRSAPEIARVDISRQTGLSPATVTAVTSELILAGLIEDAPGVTGPTRRGRPRVNLRIRGCAHRVIGAKLADRTITTAVLDFAGKTLAEAEYPIPGGGMSPDRVATYVAKAVQDACGKAEMRLEEISGICLGVAGFVDGPRGLVHWSRAFDRRDVRLTELLSRHFACPVFVENDANLIAMAELWFGMGREKRDFVTVTLENGLGMGIVIDRKLYRGSRRRGAELGHTKVALDGALCSCGQRGCLEAYVAEYALLREANLVLDAGQRLGDAGARMDALYAEARGGNARALEIFRRAGRMFGLGLANVVNIFDPSLIVLSGTAMRYEYLYDEAVMAEMRANIIKVDDAPPDVRVHEWGDVLWAKGAAALALEGITELALASLGQPRSAAE</sequence>
<dbReference type="KEGG" id="amaq:GO499_10830"/>
<evidence type="ECO:0000313" key="2">
    <source>
        <dbReference type="EMBL" id="QHQ37379.1"/>
    </source>
</evidence>
<dbReference type="InterPro" id="IPR036388">
    <property type="entry name" value="WH-like_DNA-bd_sf"/>
</dbReference>
<dbReference type="InterPro" id="IPR049874">
    <property type="entry name" value="ROK_cs"/>
</dbReference>